<evidence type="ECO:0000313" key="5">
    <source>
        <dbReference type="Proteomes" id="UP001374579"/>
    </source>
</evidence>
<feature type="coiled-coil region" evidence="1">
    <location>
        <begin position="414"/>
        <end position="462"/>
    </location>
</feature>
<keyword evidence="3" id="KW-1133">Transmembrane helix</keyword>
<feature type="region of interest" description="Disordered" evidence="2">
    <location>
        <begin position="491"/>
        <end position="582"/>
    </location>
</feature>
<dbReference type="AlphaFoldDB" id="A0AAN9BQ83"/>
<dbReference type="Proteomes" id="UP001374579">
    <property type="component" value="Unassembled WGS sequence"/>
</dbReference>
<feature type="compositionally biased region" description="Basic and acidic residues" evidence="2">
    <location>
        <begin position="49"/>
        <end position="63"/>
    </location>
</feature>
<keyword evidence="3" id="KW-0472">Membrane</keyword>
<feature type="transmembrane region" description="Helical" evidence="3">
    <location>
        <begin position="181"/>
        <end position="200"/>
    </location>
</feature>
<protein>
    <submittedName>
        <fullName evidence="4">Uncharacterized protein</fullName>
    </submittedName>
</protein>
<organism evidence="4 5">
    <name type="scientific">Littorina saxatilis</name>
    <dbReference type="NCBI Taxonomy" id="31220"/>
    <lineage>
        <taxon>Eukaryota</taxon>
        <taxon>Metazoa</taxon>
        <taxon>Spiralia</taxon>
        <taxon>Lophotrochozoa</taxon>
        <taxon>Mollusca</taxon>
        <taxon>Gastropoda</taxon>
        <taxon>Caenogastropoda</taxon>
        <taxon>Littorinimorpha</taxon>
        <taxon>Littorinoidea</taxon>
        <taxon>Littorinidae</taxon>
        <taxon>Littorina</taxon>
    </lineage>
</organism>
<sequence length="582" mass="66337">MIRMVNVPVAKTFGHPDGPNNVVNVTHFRRGRWRCQDVTENEPETTATTEERQTPPQNRRSDDEGCGQMRPPGLTTQRSAEVDGPSVSIARDKGKGKKTTDTTAKQTDETENNPTTSDHDRNTNTNEDNEDFPISLNSNTNASPRRHTAKKNTSSRITEQQISDTDGDAEKEEDGLSRTEILVVVFVVCVVLLSCLLPLWSASLDSWNILHVLWRLVFQGILVAFSVCLVILGLQVQFSSYHLRRWIARVFQLELKDEGAQSRLDQKPQETVSYKTSDTQLGDGDKEANYHLSREQRARNEPRTPTTEATRTEATRIEANIEETRDTVTSEAARDIANQKKEHVSIEEQVSQKANETKEETTANTEKCVQVTNQDKRHKNALKKMYRKFLQIRRKYKSEMWSLKRTDQEANAVLSRVQLALPALEKEKQALLAELEAIHKQHQEERRRNQDLIARLQRLNQQFMRVGTPQVLSFTEVAGSQSYEANITSTVGQLQEHQHQHNDPHHQQQPPHYNHHQQKQQQQQQQQSRLPTTGQKEADVKTEACHRGNNIWGNPAPYSNGLGQHSSSAQNTSRPLSQQQKQ</sequence>
<feature type="compositionally biased region" description="Basic and acidic residues" evidence="2">
    <location>
        <begin position="283"/>
        <end position="302"/>
    </location>
</feature>
<feature type="compositionally biased region" description="Basic and acidic residues" evidence="2">
    <location>
        <begin position="536"/>
        <end position="546"/>
    </location>
</feature>
<feature type="compositionally biased region" description="Polar residues" evidence="2">
    <location>
        <begin position="561"/>
        <end position="582"/>
    </location>
</feature>
<gene>
    <name evidence="4" type="ORF">V1264_013280</name>
</gene>
<feature type="region of interest" description="Disordered" evidence="2">
    <location>
        <begin position="34"/>
        <end position="171"/>
    </location>
</feature>
<feature type="region of interest" description="Disordered" evidence="2">
    <location>
        <begin position="262"/>
        <end position="312"/>
    </location>
</feature>
<keyword evidence="1" id="KW-0175">Coiled coil</keyword>
<feature type="transmembrane region" description="Helical" evidence="3">
    <location>
        <begin position="212"/>
        <end position="234"/>
    </location>
</feature>
<proteinExistence type="predicted"/>
<evidence type="ECO:0000256" key="3">
    <source>
        <dbReference type="SAM" id="Phobius"/>
    </source>
</evidence>
<keyword evidence="5" id="KW-1185">Reference proteome</keyword>
<feature type="region of interest" description="Disordered" evidence="2">
    <location>
        <begin position="340"/>
        <end position="361"/>
    </location>
</feature>
<evidence type="ECO:0000256" key="1">
    <source>
        <dbReference type="SAM" id="Coils"/>
    </source>
</evidence>
<reference evidence="4 5" key="1">
    <citation type="submission" date="2024-02" db="EMBL/GenBank/DDBJ databases">
        <title>Chromosome-scale genome assembly of the rough periwinkle Littorina saxatilis.</title>
        <authorList>
            <person name="De Jode A."/>
            <person name="Faria R."/>
            <person name="Formenti G."/>
            <person name="Sims Y."/>
            <person name="Smith T.P."/>
            <person name="Tracey A."/>
            <person name="Wood J.M.D."/>
            <person name="Zagrodzka Z.B."/>
            <person name="Johannesson K."/>
            <person name="Butlin R.K."/>
            <person name="Leder E.H."/>
        </authorList>
    </citation>
    <scope>NUCLEOTIDE SEQUENCE [LARGE SCALE GENOMIC DNA]</scope>
    <source>
        <strain evidence="4">Snail1</strain>
        <tissue evidence="4">Muscle</tissue>
    </source>
</reference>
<keyword evidence="3" id="KW-0812">Transmembrane</keyword>
<accession>A0AAN9BQ83</accession>
<feature type="compositionally biased region" description="Polar residues" evidence="2">
    <location>
        <begin position="151"/>
        <end position="164"/>
    </location>
</feature>
<name>A0AAN9BQ83_9CAEN</name>
<dbReference type="EMBL" id="JBAMIC010000003">
    <property type="protein sequence ID" value="KAK7109194.1"/>
    <property type="molecule type" value="Genomic_DNA"/>
</dbReference>
<evidence type="ECO:0000313" key="4">
    <source>
        <dbReference type="EMBL" id="KAK7109194.1"/>
    </source>
</evidence>
<evidence type="ECO:0000256" key="2">
    <source>
        <dbReference type="SAM" id="MobiDB-lite"/>
    </source>
</evidence>
<comment type="caution">
    <text evidence="4">The sequence shown here is derived from an EMBL/GenBank/DDBJ whole genome shotgun (WGS) entry which is preliminary data.</text>
</comment>
<feature type="compositionally biased region" description="Polar residues" evidence="2">
    <location>
        <begin position="269"/>
        <end position="280"/>
    </location>
</feature>
<feature type="compositionally biased region" description="Basic and acidic residues" evidence="2">
    <location>
        <begin position="496"/>
        <end position="506"/>
    </location>
</feature>